<proteinExistence type="predicted"/>
<evidence type="ECO:0000313" key="3">
    <source>
        <dbReference type="Proteomes" id="UP000799436"/>
    </source>
</evidence>
<evidence type="ECO:0000313" key="2">
    <source>
        <dbReference type="EMBL" id="KAF2766282.1"/>
    </source>
</evidence>
<protein>
    <submittedName>
        <fullName evidence="2">Uncharacterized protein</fullName>
    </submittedName>
</protein>
<dbReference type="Proteomes" id="UP000799436">
    <property type="component" value="Unassembled WGS sequence"/>
</dbReference>
<reference evidence="2" key="1">
    <citation type="journal article" date="2020" name="Stud. Mycol.">
        <title>101 Dothideomycetes genomes: a test case for predicting lifestyles and emergence of pathogens.</title>
        <authorList>
            <person name="Haridas S."/>
            <person name="Albert R."/>
            <person name="Binder M."/>
            <person name="Bloem J."/>
            <person name="Labutti K."/>
            <person name="Salamov A."/>
            <person name="Andreopoulos B."/>
            <person name="Baker S."/>
            <person name="Barry K."/>
            <person name="Bills G."/>
            <person name="Bluhm B."/>
            <person name="Cannon C."/>
            <person name="Castanera R."/>
            <person name="Culley D."/>
            <person name="Daum C."/>
            <person name="Ezra D."/>
            <person name="Gonzalez J."/>
            <person name="Henrissat B."/>
            <person name="Kuo A."/>
            <person name="Liang C."/>
            <person name="Lipzen A."/>
            <person name="Lutzoni F."/>
            <person name="Magnuson J."/>
            <person name="Mondo S."/>
            <person name="Nolan M."/>
            <person name="Ohm R."/>
            <person name="Pangilinan J."/>
            <person name="Park H.-J."/>
            <person name="Ramirez L."/>
            <person name="Alfaro M."/>
            <person name="Sun H."/>
            <person name="Tritt A."/>
            <person name="Yoshinaga Y."/>
            <person name="Zwiers L.-H."/>
            <person name="Turgeon B."/>
            <person name="Goodwin S."/>
            <person name="Spatafora J."/>
            <person name="Crous P."/>
            <person name="Grigoriev I."/>
        </authorList>
    </citation>
    <scope>NUCLEOTIDE SEQUENCE</scope>
    <source>
        <strain evidence="2">CBS 116005</strain>
    </source>
</reference>
<gene>
    <name evidence="2" type="ORF">EJ03DRAFT_182317</name>
</gene>
<keyword evidence="3" id="KW-1185">Reference proteome</keyword>
<evidence type="ECO:0000256" key="1">
    <source>
        <dbReference type="SAM" id="MobiDB-lite"/>
    </source>
</evidence>
<feature type="region of interest" description="Disordered" evidence="1">
    <location>
        <begin position="213"/>
        <end position="235"/>
    </location>
</feature>
<organism evidence="2 3">
    <name type="scientific">Teratosphaeria nubilosa</name>
    <dbReference type="NCBI Taxonomy" id="161662"/>
    <lineage>
        <taxon>Eukaryota</taxon>
        <taxon>Fungi</taxon>
        <taxon>Dikarya</taxon>
        <taxon>Ascomycota</taxon>
        <taxon>Pezizomycotina</taxon>
        <taxon>Dothideomycetes</taxon>
        <taxon>Dothideomycetidae</taxon>
        <taxon>Mycosphaerellales</taxon>
        <taxon>Teratosphaeriaceae</taxon>
        <taxon>Teratosphaeria</taxon>
    </lineage>
</organism>
<name>A0A6G1L118_9PEZI</name>
<dbReference type="OrthoDB" id="5182816at2759"/>
<accession>A0A6G1L118</accession>
<dbReference type="AlphaFoldDB" id="A0A6G1L118"/>
<sequence length="235" mass="25725">MQAAALLATDTSRDFGRNRATMSLYGASSPLSEKKCTWRRFVSLASEAQHIAQTAVSDDAEDWRPPDLLEEVAMVVSTQLPLDMETKIPAYQDIQPKIRKLEDENSRTSEAANTSLSIPYQDFVCLLTAIMSIRRRETAVDGSGEEKAWPEIDLDADGDAVSAAVRAILECGGVRVEGKDVNFERYSAFCDRFVSPTLVIAIDCCREHTADAQMPSPAHASASTRKSALSGKLYS</sequence>
<dbReference type="EMBL" id="ML995874">
    <property type="protein sequence ID" value="KAF2766282.1"/>
    <property type="molecule type" value="Genomic_DNA"/>
</dbReference>